<dbReference type="InterPro" id="IPR036075">
    <property type="entry name" value="ARMT-1-like_metal-bd_sf"/>
</dbReference>
<dbReference type="Pfam" id="PF01937">
    <property type="entry name" value="ARMT1-like_dom"/>
    <property type="match status" value="1"/>
</dbReference>
<reference evidence="2 3" key="1">
    <citation type="journal article" date="2007" name="Appl. Environ. Microbiol.">
        <title>Isolation of key methanogens for global methane emission from rice paddy fields: a novel isolate affiliated with the clone cluster rice cluster I.</title>
        <authorList>
            <person name="Sakai S."/>
            <person name="Imachi H."/>
            <person name="Sekiguchi Y."/>
            <person name="Ohashi A."/>
            <person name="Harada H."/>
            <person name="Kamagata Y."/>
        </authorList>
    </citation>
    <scope>NUCLEOTIDE SEQUENCE [LARGE SCALE GENOMIC DNA]</scope>
    <source>
        <strain evidence="3">DSM 17711 / JCM 13418 / NBRC 101707 / SANAE</strain>
    </source>
</reference>
<sequence length="291" mass="31856">MKSDPRCAPCLLNRTLYEAGLSTKDPSLIFKVMESGLEYLNENFEEGVNATNISTGIHRRAYAILRDDDPYSEIKAQSNAIAAKLMPAVRERVAEAPLGDRFRLAVLASIVGNNFDFGLQEHQVDIGDFESLFAEEMERGLQVDDTDAIMGLAKGGKVAYLTDNCGEIYFDELVLELLKSAGAKVTLVVRGGNIVTDATMDDVRKMGLEKKVDRVLTTGSNAIGFCMRELPAETLGAMKEADVIVSKGMANYESLSDEGFRPIAYLMRAKCEPVARSIGVKKGWNVAKLVK</sequence>
<dbReference type="Gene3D" id="1.10.285.20">
    <property type="entry name" value="Uncharacterised protein PF01937, DUF89, domain 2"/>
    <property type="match status" value="1"/>
</dbReference>
<dbReference type="RefSeq" id="WP_012901440.1">
    <property type="nucleotide sequence ID" value="NC_013665.1"/>
</dbReference>
<evidence type="ECO:0000313" key="2">
    <source>
        <dbReference type="EMBL" id="BAI62766.1"/>
    </source>
</evidence>
<dbReference type="OrthoDB" id="359165at2157"/>
<reference evidence="3" key="3">
    <citation type="journal article" date="2011" name="PLoS ONE">
        <title>Genome sequence of a mesophilic hydrogenotrophic methanogen Methanocella paludicola, the first cultivated representative of the order Methanocellales.</title>
        <authorList>
            <person name="Sakai S."/>
            <person name="Takaki Y."/>
            <person name="Shimamura S."/>
            <person name="Sekine M."/>
            <person name="Tajima T."/>
            <person name="Kosugi H."/>
            <person name="Ichikawa N."/>
            <person name="Tasumi E."/>
            <person name="Hiraki A.T."/>
            <person name="Shimizu A."/>
            <person name="Kato Y."/>
            <person name="Nishiko R."/>
            <person name="Mori K."/>
            <person name="Fujita N."/>
            <person name="Imachi H."/>
            <person name="Takai K."/>
        </authorList>
    </citation>
    <scope>NUCLEOTIDE SEQUENCE [LARGE SCALE GENOMIC DNA]</scope>
    <source>
        <strain evidence="3">DSM 17711 / JCM 13418 / NBRC 101707 / SANAE</strain>
    </source>
</reference>
<dbReference type="STRING" id="304371.MCP_2694"/>
<dbReference type="KEGG" id="mpd:MCP_2694"/>
<dbReference type="AlphaFoldDB" id="D1Z244"/>
<dbReference type="GeneID" id="8682405"/>
<keyword evidence="3" id="KW-1185">Reference proteome</keyword>
<reference evidence="2 3" key="2">
    <citation type="journal article" date="2008" name="Int. J. Syst. Evol. Microbiol.">
        <title>Methanocella paludicola gen. nov., sp. nov., a methane-producing archaeon, the first isolate of the lineage 'Rice Cluster I', and proposal of the new archaeal order Methanocellales ord. nov.</title>
        <authorList>
            <person name="Sakai S."/>
            <person name="Imachi H."/>
            <person name="Hanada S."/>
            <person name="Ohashi A."/>
            <person name="Harada H."/>
            <person name="Kamagata Y."/>
        </authorList>
    </citation>
    <scope>NUCLEOTIDE SEQUENCE [LARGE SCALE GENOMIC DNA]</scope>
    <source>
        <strain evidence="3">DSM 17711 / JCM 13418 / NBRC 101707 / SANAE</strain>
    </source>
</reference>
<dbReference type="eggNOG" id="arCOG04410">
    <property type="taxonomic scope" value="Archaea"/>
</dbReference>
<evidence type="ECO:0000259" key="1">
    <source>
        <dbReference type="Pfam" id="PF01937"/>
    </source>
</evidence>
<name>D1Z244_METPS</name>
<protein>
    <recommendedName>
        <fullName evidence="1">Damage-control phosphatase ARMT1-like metal-binding domain-containing protein</fullName>
    </recommendedName>
</protein>
<organism evidence="2 3">
    <name type="scientific">Methanocella paludicola (strain DSM 17711 / JCM 13418 / NBRC 101707 / SANAE)</name>
    <dbReference type="NCBI Taxonomy" id="304371"/>
    <lineage>
        <taxon>Archaea</taxon>
        <taxon>Methanobacteriati</taxon>
        <taxon>Methanobacteriota</taxon>
        <taxon>Stenosarchaea group</taxon>
        <taxon>Methanomicrobia</taxon>
        <taxon>Methanocellales</taxon>
        <taxon>Methanocellaceae</taxon>
        <taxon>Methanocella</taxon>
    </lineage>
</organism>
<dbReference type="Gene3D" id="1.10.8.380">
    <property type="entry name" value="Uncharacterised protein PF01937, DUF89, domain 1"/>
    <property type="match status" value="1"/>
</dbReference>
<dbReference type="EMBL" id="AP011532">
    <property type="protein sequence ID" value="BAI62766.1"/>
    <property type="molecule type" value="Genomic_DNA"/>
</dbReference>
<dbReference type="InParanoid" id="D1Z244"/>
<accession>D1Z244</accession>
<proteinExistence type="predicted"/>
<dbReference type="InterPro" id="IPR002791">
    <property type="entry name" value="ARMT1-like_metal-bd"/>
</dbReference>
<dbReference type="Proteomes" id="UP000001882">
    <property type="component" value="Chromosome"/>
</dbReference>
<dbReference type="SUPFAM" id="SSF111321">
    <property type="entry name" value="AF1104-like"/>
    <property type="match status" value="1"/>
</dbReference>
<evidence type="ECO:0000313" key="3">
    <source>
        <dbReference type="Proteomes" id="UP000001882"/>
    </source>
</evidence>
<dbReference type="InterPro" id="IPR014444">
    <property type="entry name" value="PH1575-like"/>
</dbReference>
<dbReference type="Gene3D" id="3.40.50.10880">
    <property type="entry name" value="Uncharacterised protein PF01937, DUF89, domain 3"/>
    <property type="match status" value="1"/>
</dbReference>
<dbReference type="PIRSF" id="PIRSF006593">
    <property type="entry name" value="UCP006593"/>
    <property type="match status" value="1"/>
</dbReference>
<gene>
    <name evidence="2" type="ordered locus">MCP_2694</name>
</gene>
<feature type="domain" description="Damage-control phosphatase ARMT1-like metal-binding" evidence="1">
    <location>
        <begin position="5"/>
        <end position="284"/>
    </location>
</feature>